<comment type="caution">
    <text evidence="1">The sequence shown here is derived from an EMBL/GenBank/DDBJ whole genome shotgun (WGS) entry which is preliminary data.</text>
</comment>
<name>A0AAE3XMJ4_9BACT</name>
<evidence type="ECO:0000313" key="1">
    <source>
        <dbReference type="EMBL" id="MDR6238665.1"/>
    </source>
</evidence>
<gene>
    <name evidence="1" type="ORF">HNQ88_001702</name>
</gene>
<dbReference type="EMBL" id="JAVDQD010000002">
    <property type="protein sequence ID" value="MDR6238665.1"/>
    <property type="molecule type" value="Genomic_DNA"/>
</dbReference>
<dbReference type="RefSeq" id="WP_309938173.1">
    <property type="nucleotide sequence ID" value="NZ_AP025305.1"/>
</dbReference>
<organism evidence="1 2">
    <name type="scientific">Aureibacter tunicatorum</name>
    <dbReference type="NCBI Taxonomy" id="866807"/>
    <lineage>
        <taxon>Bacteria</taxon>
        <taxon>Pseudomonadati</taxon>
        <taxon>Bacteroidota</taxon>
        <taxon>Cytophagia</taxon>
        <taxon>Cytophagales</taxon>
        <taxon>Persicobacteraceae</taxon>
        <taxon>Aureibacter</taxon>
    </lineage>
</organism>
<evidence type="ECO:0000313" key="2">
    <source>
        <dbReference type="Proteomes" id="UP001185092"/>
    </source>
</evidence>
<dbReference type="Proteomes" id="UP001185092">
    <property type="component" value="Unassembled WGS sequence"/>
</dbReference>
<proteinExistence type="predicted"/>
<accession>A0AAE3XMJ4</accession>
<sequence length="812" mass="93152">MPYNVIKHDNVKSRLGVNKSERADCLAYKSPPLQAFFSTEKEDASRVELMASHVFMQKQKISHSDEGFPYIEIEKVTVPSESLEYLISDDMTLAVPMKEGMQAKSFFGVEEVVRVTMEMLQKQGSLVVLELTGSKMMVGRNQLYEATPKCRECVRANRPEPFEMLPFRGASCDTASMLFGYDQIARRSEFKPARPYEPRPGAVSLSDDFSEEMKKLMVILTDERVLNPEDFNQEFTKDLGKEAMVEMAEKYSLIEASSLNEKQNKSYGVNSYARPELGGALVGMYFKGEASGNNMTIANNLFAPVMAVSLDGSDFISLEQRSREALNVERLRLLLASVDSRFGKMTDEEVHMGLGGFQEEHTDFWLEAVKKMKASDDENQRAWYMDMHGTRDGQTFHDKLMEGNKEYAPLLTVSVSSGKELSGAYQARELKMPSLKVFGSRAFRNILNEFCPLPTKEETQDCMKFMAYLYDYDRLSSSYDPVDMRKRMQLLVLLQKDMHLWIDRNAIEYSHNKGVAKPEDNRLYFSILLLMDLLDEEFESVIDHIVHNANDVWMPDMMMMDMHEVEANNKLWRNVLRAMEKLSHLSFDKQEDQMRRQMLKRFNAFNARLFMTQTGRMLLQNFVRVSGEGKALKFVSDSKIHETARSEADNPLDIVYKISPFTGSLRRGKGSSVSLRFNPNMRSNADYSGVSKLNGETKFVLTPHPEYIEYGLELTKALHMMEGEVMPESKKGAVKSWTSEEDKRNILSFEKDFRKDMNLSERCNDHKVCPWTTKRPGSASLTSSLDSEENLYFDDKYFHAYSPYNSSDDESK</sequence>
<reference evidence="1" key="1">
    <citation type="submission" date="2023-07" db="EMBL/GenBank/DDBJ databases">
        <title>Genomic Encyclopedia of Type Strains, Phase IV (KMG-IV): sequencing the most valuable type-strain genomes for metagenomic binning, comparative biology and taxonomic classification.</title>
        <authorList>
            <person name="Goeker M."/>
        </authorList>
    </citation>
    <scope>NUCLEOTIDE SEQUENCE</scope>
    <source>
        <strain evidence="1">DSM 26174</strain>
    </source>
</reference>
<keyword evidence="2" id="KW-1185">Reference proteome</keyword>
<protein>
    <submittedName>
        <fullName evidence="1">Uncharacterized protein</fullName>
    </submittedName>
</protein>
<dbReference type="AlphaFoldDB" id="A0AAE3XMJ4"/>